<evidence type="ECO:0000256" key="1">
    <source>
        <dbReference type="SAM" id="MobiDB-lite"/>
    </source>
</evidence>
<dbReference type="RefSeq" id="XP_021828265.1">
    <property type="nucleotide sequence ID" value="XM_021972573.1"/>
</dbReference>
<organism evidence="3 4">
    <name type="scientific">Prunus avium</name>
    <name type="common">Cherry</name>
    <name type="synonym">Cerasus avium</name>
    <dbReference type="NCBI Taxonomy" id="42229"/>
    <lineage>
        <taxon>Eukaryota</taxon>
        <taxon>Viridiplantae</taxon>
        <taxon>Streptophyta</taxon>
        <taxon>Embryophyta</taxon>
        <taxon>Tracheophyta</taxon>
        <taxon>Spermatophyta</taxon>
        <taxon>Magnoliopsida</taxon>
        <taxon>eudicotyledons</taxon>
        <taxon>Gunneridae</taxon>
        <taxon>Pentapetalae</taxon>
        <taxon>rosids</taxon>
        <taxon>fabids</taxon>
        <taxon>Rosales</taxon>
        <taxon>Rosaceae</taxon>
        <taxon>Amygdaloideae</taxon>
        <taxon>Amygdaleae</taxon>
        <taxon>Prunus</taxon>
    </lineage>
</organism>
<accession>A0A6P5TMK0</accession>
<feature type="compositionally biased region" description="Polar residues" evidence="1">
    <location>
        <begin position="75"/>
        <end position="85"/>
    </location>
</feature>
<name>A0A6P5TMK0_PRUAV</name>
<reference evidence="4" key="1">
    <citation type="submission" date="2025-08" db="UniProtKB">
        <authorList>
            <consortium name="RefSeq"/>
        </authorList>
    </citation>
    <scope>IDENTIFICATION</scope>
</reference>
<dbReference type="Pfam" id="PF05678">
    <property type="entry name" value="VQ"/>
    <property type="match status" value="1"/>
</dbReference>
<gene>
    <name evidence="4" type="primary">LOC110768732</name>
</gene>
<keyword evidence="3" id="KW-1185">Reference proteome</keyword>
<dbReference type="InterPro" id="IPR039609">
    <property type="entry name" value="VQ_15/22"/>
</dbReference>
<evidence type="ECO:0000313" key="4">
    <source>
        <dbReference type="RefSeq" id="XP_021828265.1"/>
    </source>
</evidence>
<dbReference type="GeneID" id="110768732"/>
<feature type="domain" description="VQ" evidence="2">
    <location>
        <begin position="104"/>
        <end position="125"/>
    </location>
</feature>
<evidence type="ECO:0000259" key="2">
    <source>
        <dbReference type="Pfam" id="PF05678"/>
    </source>
</evidence>
<sequence length="256" mass="27237">MAMSGTGTMSNNPNDWLQFYNQTLSSSQAQVSHGHISSGINTSTFFGHDQVSEATVVTTTTPSAVATTSAVGSANPGSSTNSLSPDQGRVSKPARKRSRASRRTPTTLLNTDTTNFRAMVQQFTGGPNTASFPSGASSFSFGLAPPRPQGFVVSPGYHPLHPQQQQQHHQYQQQQQQQRQNQQYLVGAGVGDGFLQRLSSSSSRGGPTNMGFGGSSDHIVDHHEFLREGMSSSQVPSAARPGSNAANENRSGSFMF</sequence>
<feature type="compositionally biased region" description="Basic residues" evidence="1">
    <location>
        <begin position="92"/>
        <end position="102"/>
    </location>
</feature>
<dbReference type="PANTHER" id="PTHR33179:SF29">
    <property type="entry name" value="OS06G0666400 PROTEIN"/>
    <property type="match status" value="1"/>
</dbReference>
<dbReference type="AlphaFoldDB" id="A0A6P5TMK0"/>
<protein>
    <submittedName>
        <fullName evidence="4">Protein Tob1</fullName>
    </submittedName>
</protein>
<dbReference type="KEGG" id="pavi:110768732"/>
<dbReference type="PANTHER" id="PTHR33179">
    <property type="entry name" value="VQ MOTIF-CONTAINING PROTEIN"/>
    <property type="match status" value="1"/>
</dbReference>
<dbReference type="Proteomes" id="UP000515124">
    <property type="component" value="Unplaced"/>
</dbReference>
<proteinExistence type="predicted"/>
<feature type="region of interest" description="Disordered" evidence="1">
    <location>
        <begin position="67"/>
        <end position="106"/>
    </location>
</feature>
<feature type="compositionally biased region" description="Polar residues" evidence="1">
    <location>
        <begin position="244"/>
        <end position="256"/>
    </location>
</feature>
<feature type="region of interest" description="Disordered" evidence="1">
    <location>
        <begin position="229"/>
        <end position="256"/>
    </location>
</feature>
<feature type="region of interest" description="Disordered" evidence="1">
    <location>
        <begin position="140"/>
        <end position="181"/>
    </location>
</feature>
<feature type="compositionally biased region" description="Low complexity" evidence="1">
    <location>
        <begin position="163"/>
        <end position="181"/>
    </location>
</feature>
<dbReference type="InterPro" id="IPR008889">
    <property type="entry name" value="VQ"/>
</dbReference>
<evidence type="ECO:0000313" key="3">
    <source>
        <dbReference type="Proteomes" id="UP000515124"/>
    </source>
</evidence>